<protein>
    <recommendedName>
        <fullName evidence="3">LysM domain-containing protein</fullName>
    </recommendedName>
</protein>
<feature type="compositionally biased region" description="Polar residues" evidence="1">
    <location>
        <begin position="127"/>
        <end position="137"/>
    </location>
</feature>
<evidence type="ECO:0000313" key="2">
    <source>
        <dbReference type="EMBL" id="EGU89074.1"/>
    </source>
</evidence>
<comment type="caution">
    <text evidence="2">The sequence shown here is derived from an EMBL/GenBank/DDBJ whole genome shotgun (WGS) entry which is preliminary data.</text>
</comment>
<accession>F9F1Y3</accession>
<reference evidence="2" key="1">
    <citation type="journal article" date="2012" name="Mol. Plant Microbe Interact.">
        <title>A highly conserved effector in Fusarium oxysporum is required for full virulence on Arabidopsis.</title>
        <authorList>
            <person name="Thatcher L.F."/>
            <person name="Gardiner D.M."/>
            <person name="Kazan K."/>
            <person name="Manners J."/>
        </authorList>
    </citation>
    <scope>NUCLEOTIDE SEQUENCE [LARGE SCALE GENOMIC DNA]</scope>
    <source>
        <strain evidence="2">Fo5176</strain>
    </source>
</reference>
<sequence>MNFMHIQSYPEEREEIHTYMKMNILIWFFIYPLLSLGCDANYRYVVWTPRPGDTLFSDVALALPDISMKEFAKLNPGVDTNKLRTDPASPYKLPYSPQMTIIPPAVWSGDCPKTLLLDGEQQALSHTQYGTTPTPTKSGHHKTGATSTTGSSEEITTIASTELSTSTEPTGSGATNDAQNLTVNPTTGSATEPKETISSIATSEKPASTFRTVTEPTSTYRSSPTSNSKKEAGKPEPACYKDNGSTLQTETRLKMEQSFCNAFKEVPFTYSDWKKVSHETEIEIGISFVKDSRYCQNYKVDDMICKGYLEGIEGKCKRPGGFVWDDCILISIETYKAE</sequence>
<dbReference type="AlphaFoldDB" id="F9F1Y3"/>
<dbReference type="OrthoDB" id="10351352at2759"/>
<feature type="compositionally biased region" description="Polar residues" evidence="1">
    <location>
        <begin position="169"/>
        <end position="227"/>
    </location>
</feature>
<gene>
    <name evidence="2" type="ORF">FOXB_00407</name>
</gene>
<organism evidence="2">
    <name type="scientific">Fusarium oxysporum (strain Fo5176)</name>
    <name type="common">Fusarium vascular wilt</name>
    <dbReference type="NCBI Taxonomy" id="660025"/>
    <lineage>
        <taxon>Eukaryota</taxon>
        <taxon>Fungi</taxon>
        <taxon>Dikarya</taxon>
        <taxon>Ascomycota</taxon>
        <taxon>Pezizomycotina</taxon>
        <taxon>Sordariomycetes</taxon>
        <taxon>Hypocreomycetidae</taxon>
        <taxon>Hypocreales</taxon>
        <taxon>Nectriaceae</taxon>
        <taxon>Fusarium</taxon>
        <taxon>Fusarium oxysporum species complex</taxon>
    </lineage>
</organism>
<evidence type="ECO:0000256" key="1">
    <source>
        <dbReference type="SAM" id="MobiDB-lite"/>
    </source>
</evidence>
<feature type="compositionally biased region" description="Low complexity" evidence="1">
    <location>
        <begin position="144"/>
        <end position="168"/>
    </location>
</feature>
<proteinExistence type="predicted"/>
<evidence type="ECO:0008006" key="3">
    <source>
        <dbReference type="Google" id="ProtNLM"/>
    </source>
</evidence>
<dbReference type="EMBL" id="AFQF01000126">
    <property type="protein sequence ID" value="EGU89074.1"/>
    <property type="molecule type" value="Genomic_DNA"/>
</dbReference>
<feature type="region of interest" description="Disordered" evidence="1">
    <location>
        <begin position="127"/>
        <end position="244"/>
    </location>
</feature>
<name>F9F1Y3_FUSOF</name>